<sequence>MQERIAYQHVYKLQPALAQSLIGLGEAAAGKLEHSLIHLVKIRASQLNSCAFCQHMHANEARKDGEKQSRLDVLPAWKEVPIFSARERAALKWTEQVTLLAQHEIHDQDFSELKNHFSDEEIVNLTAAIVTINAWNRIAVSFHFLPQIKDL</sequence>
<name>A0A266QBB6_9GAMM</name>
<dbReference type="NCBIfam" id="TIGR00778">
    <property type="entry name" value="ahpD_dom"/>
    <property type="match status" value="1"/>
</dbReference>
<keyword evidence="2" id="KW-0560">Oxidoreductase</keyword>
<keyword evidence="3" id="KW-1185">Reference proteome</keyword>
<dbReference type="PANTHER" id="PTHR34846:SF10">
    <property type="entry name" value="CYTOPLASMIC PROTEIN"/>
    <property type="match status" value="1"/>
</dbReference>
<gene>
    <name evidence="2" type="ORF">CBP51_09360</name>
</gene>
<evidence type="ECO:0000313" key="2">
    <source>
        <dbReference type="EMBL" id="OZY87174.1"/>
    </source>
</evidence>
<dbReference type="Pfam" id="PF02627">
    <property type="entry name" value="CMD"/>
    <property type="match status" value="1"/>
</dbReference>
<dbReference type="PANTHER" id="PTHR34846">
    <property type="entry name" value="4-CARBOXYMUCONOLACTONE DECARBOXYLASE FAMILY PROTEIN (AFU_ORTHOLOGUE AFUA_6G11590)"/>
    <property type="match status" value="1"/>
</dbReference>
<feature type="domain" description="Carboxymuconolactone decarboxylase-like" evidence="1">
    <location>
        <begin position="15"/>
        <end position="95"/>
    </location>
</feature>
<dbReference type="SUPFAM" id="SSF69118">
    <property type="entry name" value="AhpD-like"/>
    <property type="match status" value="1"/>
</dbReference>
<proteinExistence type="predicted"/>
<dbReference type="RefSeq" id="WP_078044246.1">
    <property type="nucleotide sequence ID" value="NZ_NHNI01000001.1"/>
</dbReference>
<organism evidence="2 3">
    <name type="scientific">Cellvibrio mixtus</name>
    <dbReference type="NCBI Taxonomy" id="39650"/>
    <lineage>
        <taxon>Bacteria</taxon>
        <taxon>Pseudomonadati</taxon>
        <taxon>Pseudomonadota</taxon>
        <taxon>Gammaproteobacteria</taxon>
        <taxon>Cellvibrionales</taxon>
        <taxon>Cellvibrionaceae</taxon>
        <taxon>Cellvibrio</taxon>
    </lineage>
</organism>
<evidence type="ECO:0000259" key="1">
    <source>
        <dbReference type="Pfam" id="PF02627"/>
    </source>
</evidence>
<dbReference type="InterPro" id="IPR004675">
    <property type="entry name" value="AhpD_core"/>
</dbReference>
<comment type="caution">
    <text evidence="2">The sequence shown here is derived from an EMBL/GenBank/DDBJ whole genome shotgun (WGS) entry which is preliminary data.</text>
</comment>
<dbReference type="Gene3D" id="1.20.1290.10">
    <property type="entry name" value="AhpD-like"/>
    <property type="match status" value="1"/>
</dbReference>
<dbReference type="EMBL" id="NHNI01000001">
    <property type="protein sequence ID" value="OZY87174.1"/>
    <property type="molecule type" value="Genomic_DNA"/>
</dbReference>
<protein>
    <submittedName>
        <fullName evidence="2">Alkylhydroperoxidase</fullName>
    </submittedName>
</protein>
<dbReference type="InterPro" id="IPR003779">
    <property type="entry name" value="CMD-like"/>
</dbReference>
<reference evidence="3" key="1">
    <citation type="submission" date="2017-05" db="EMBL/GenBank/DDBJ databases">
        <authorList>
            <person name="Barney B.M."/>
        </authorList>
    </citation>
    <scope>NUCLEOTIDE SEQUENCE [LARGE SCALE GENOMIC DNA]</scope>
    <source>
        <strain evidence="3">PSBB022</strain>
    </source>
</reference>
<evidence type="ECO:0000313" key="3">
    <source>
        <dbReference type="Proteomes" id="UP000216101"/>
    </source>
</evidence>
<dbReference type="InterPro" id="IPR029032">
    <property type="entry name" value="AhpD-like"/>
</dbReference>
<dbReference type="GO" id="GO:0051920">
    <property type="term" value="F:peroxiredoxin activity"/>
    <property type="evidence" value="ECO:0007669"/>
    <property type="project" value="InterPro"/>
</dbReference>
<dbReference type="Proteomes" id="UP000216101">
    <property type="component" value="Unassembled WGS sequence"/>
</dbReference>
<dbReference type="AlphaFoldDB" id="A0A266QBB6"/>
<keyword evidence="2" id="KW-0575">Peroxidase</keyword>
<accession>A0A266QBB6</accession>